<name>X0ZY82_9ZZZZ</name>
<organism evidence="1">
    <name type="scientific">marine sediment metagenome</name>
    <dbReference type="NCBI Taxonomy" id="412755"/>
    <lineage>
        <taxon>unclassified sequences</taxon>
        <taxon>metagenomes</taxon>
        <taxon>ecological metagenomes</taxon>
    </lineage>
</organism>
<reference evidence="1" key="1">
    <citation type="journal article" date="2014" name="Front. Microbiol.">
        <title>High frequency of phylogenetically diverse reductive dehalogenase-homologous genes in deep subseafloor sedimentary metagenomes.</title>
        <authorList>
            <person name="Kawai M."/>
            <person name="Futagami T."/>
            <person name="Toyoda A."/>
            <person name="Takaki Y."/>
            <person name="Nishi S."/>
            <person name="Hori S."/>
            <person name="Arai W."/>
            <person name="Tsubouchi T."/>
            <person name="Morono Y."/>
            <person name="Uchiyama I."/>
            <person name="Ito T."/>
            <person name="Fujiyama A."/>
            <person name="Inagaki F."/>
            <person name="Takami H."/>
        </authorList>
    </citation>
    <scope>NUCLEOTIDE SEQUENCE</scope>
    <source>
        <strain evidence="1">Expedition CK06-06</strain>
    </source>
</reference>
<dbReference type="EMBL" id="BART01000726">
    <property type="protein sequence ID" value="GAG74499.1"/>
    <property type="molecule type" value="Genomic_DNA"/>
</dbReference>
<accession>X0ZY82</accession>
<sequence length="41" mass="4786">MGDFGESIHFCKYSLEIYRLFDDKTDRKDLQKNGKLNSAAM</sequence>
<gene>
    <name evidence="1" type="ORF">S01H4_03093</name>
</gene>
<protein>
    <submittedName>
        <fullName evidence="1">Uncharacterized protein</fullName>
    </submittedName>
</protein>
<proteinExistence type="predicted"/>
<dbReference type="AlphaFoldDB" id="X0ZY82"/>
<evidence type="ECO:0000313" key="1">
    <source>
        <dbReference type="EMBL" id="GAG74499.1"/>
    </source>
</evidence>
<comment type="caution">
    <text evidence="1">The sequence shown here is derived from an EMBL/GenBank/DDBJ whole genome shotgun (WGS) entry which is preliminary data.</text>
</comment>